<feature type="compositionally biased region" description="Low complexity" evidence="1">
    <location>
        <begin position="1"/>
        <end position="12"/>
    </location>
</feature>
<dbReference type="EMBL" id="HBIW01025324">
    <property type="protein sequence ID" value="CAE0706358.1"/>
    <property type="molecule type" value="Transcribed_RNA"/>
</dbReference>
<feature type="region of interest" description="Disordered" evidence="1">
    <location>
        <begin position="1"/>
        <end position="109"/>
    </location>
</feature>
<dbReference type="CDD" id="cd00821">
    <property type="entry name" value="PH"/>
    <property type="match status" value="1"/>
</dbReference>
<feature type="domain" description="PH" evidence="2">
    <location>
        <begin position="112"/>
        <end position="215"/>
    </location>
</feature>
<dbReference type="PROSITE" id="PS50003">
    <property type="entry name" value="PH_DOMAIN"/>
    <property type="match status" value="1"/>
</dbReference>
<protein>
    <recommendedName>
        <fullName evidence="2">PH domain-containing protein</fullName>
    </recommendedName>
</protein>
<accession>A0A7S4A7J9</accession>
<evidence type="ECO:0000259" key="2">
    <source>
        <dbReference type="PROSITE" id="PS50003"/>
    </source>
</evidence>
<dbReference type="Pfam" id="PF00169">
    <property type="entry name" value="PH"/>
    <property type="match status" value="1"/>
</dbReference>
<sequence>MAARPLALARAASETRSPNGGEPQEFPGASPAQQKSIKVPSRRRGAADTKHGNCVIGRPIDGAPRRTAGPAETTHRSPGGNAIGAARPRRRPPQVRSAASSPLVDVEPEGDARMTSGWVLRKVKQNDKWVRRWLEVNRHVLYSYQACPAESPQARVINMLDLRKTREIKLVDGGVAGLFCIVPVSADGQHPGYLMRADTAANAQEWVTGLNKVRAVELEKSPVESEGRQPEETVCCCIRRRRPAEATRLVN</sequence>
<dbReference type="SMART" id="SM00233">
    <property type="entry name" value="PH"/>
    <property type="match status" value="1"/>
</dbReference>
<dbReference type="InterPro" id="IPR011993">
    <property type="entry name" value="PH-like_dom_sf"/>
</dbReference>
<name>A0A7S4A7J9_9STRA</name>
<dbReference type="InterPro" id="IPR001849">
    <property type="entry name" value="PH_domain"/>
</dbReference>
<proteinExistence type="predicted"/>
<evidence type="ECO:0000313" key="3">
    <source>
        <dbReference type="EMBL" id="CAE0706358.1"/>
    </source>
</evidence>
<reference evidence="3" key="1">
    <citation type="submission" date="2021-01" db="EMBL/GenBank/DDBJ databases">
        <authorList>
            <person name="Corre E."/>
            <person name="Pelletier E."/>
            <person name="Niang G."/>
            <person name="Scheremetjew M."/>
            <person name="Finn R."/>
            <person name="Kale V."/>
            <person name="Holt S."/>
            <person name="Cochrane G."/>
            <person name="Meng A."/>
            <person name="Brown T."/>
            <person name="Cohen L."/>
        </authorList>
    </citation>
    <scope>NUCLEOTIDE SEQUENCE</scope>
    <source>
        <strain evidence="3">CCMP1756</strain>
    </source>
</reference>
<evidence type="ECO:0000256" key="1">
    <source>
        <dbReference type="SAM" id="MobiDB-lite"/>
    </source>
</evidence>
<dbReference type="Gene3D" id="2.30.29.30">
    <property type="entry name" value="Pleckstrin-homology domain (PH domain)/Phosphotyrosine-binding domain (PTB)"/>
    <property type="match status" value="1"/>
</dbReference>
<gene>
    <name evidence="3" type="ORF">PCAL00307_LOCUS21809</name>
</gene>
<dbReference type="AlphaFoldDB" id="A0A7S4A7J9"/>
<organism evidence="3">
    <name type="scientific">Pelagomonas calceolata</name>
    <dbReference type="NCBI Taxonomy" id="35677"/>
    <lineage>
        <taxon>Eukaryota</taxon>
        <taxon>Sar</taxon>
        <taxon>Stramenopiles</taxon>
        <taxon>Ochrophyta</taxon>
        <taxon>Pelagophyceae</taxon>
        <taxon>Pelagomonadales</taxon>
        <taxon>Pelagomonadaceae</taxon>
        <taxon>Pelagomonas</taxon>
    </lineage>
</organism>
<dbReference type="SUPFAM" id="SSF50729">
    <property type="entry name" value="PH domain-like"/>
    <property type="match status" value="1"/>
</dbReference>